<feature type="transmembrane region" description="Helical" evidence="2">
    <location>
        <begin position="208"/>
        <end position="230"/>
    </location>
</feature>
<name>A0ABV9ER20_9ACTN</name>
<protein>
    <recommendedName>
        <fullName evidence="5">DUF4190 domain-containing protein</fullName>
    </recommendedName>
</protein>
<dbReference type="EMBL" id="JBHSFN010000042">
    <property type="protein sequence ID" value="MFC4592125.1"/>
    <property type="molecule type" value="Genomic_DNA"/>
</dbReference>
<keyword evidence="2" id="KW-0472">Membrane</keyword>
<reference evidence="4" key="1">
    <citation type="journal article" date="2019" name="Int. J. Syst. Evol. Microbiol.">
        <title>The Global Catalogue of Microorganisms (GCM) 10K type strain sequencing project: providing services to taxonomists for standard genome sequencing and annotation.</title>
        <authorList>
            <consortium name="The Broad Institute Genomics Platform"/>
            <consortium name="The Broad Institute Genome Sequencing Center for Infectious Disease"/>
            <person name="Wu L."/>
            <person name="Ma J."/>
        </authorList>
    </citation>
    <scope>NUCLEOTIDE SEQUENCE [LARGE SCALE GENOMIC DNA]</scope>
    <source>
        <strain evidence="4">CCUG 49560</strain>
    </source>
</reference>
<evidence type="ECO:0000256" key="1">
    <source>
        <dbReference type="SAM" id="MobiDB-lite"/>
    </source>
</evidence>
<feature type="compositionally biased region" description="Basic and acidic residues" evidence="1">
    <location>
        <begin position="62"/>
        <end position="76"/>
    </location>
</feature>
<feature type="compositionally biased region" description="Polar residues" evidence="1">
    <location>
        <begin position="1"/>
        <end position="11"/>
    </location>
</feature>
<dbReference type="Proteomes" id="UP001595891">
    <property type="component" value="Unassembled WGS sequence"/>
</dbReference>
<proteinExistence type="predicted"/>
<organism evidence="3 4">
    <name type="scientific">Sphaerisporangium corydalis</name>
    <dbReference type="NCBI Taxonomy" id="1441875"/>
    <lineage>
        <taxon>Bacteria</taxon>
        <taxon>Bacillati</taxon>
        <taxon>Actinomycetota</taxon>
        <taxon>Actinomycetes</taxon>
        <taxon>Streptosporangiales</taxon>
        <taxon>Streptosporangiaceae</taxon>
        <taxon>Sphaerisporangium</taxon>
    </lineage>
</organism>
<sequence>MSSGPPEQSGQDPKDWQSPYGPPGGHDAYGDRPPDGEPYGGGAQSPYDQRPYDRPPAGSPYDQDHSSPYDQPHDRQGYAQPTYDQQGYPPQQGYAPQEGYPPPGQNPYAAGYDPSYGTPSQGPYGQPGYGQQGYGQPYGYGPPYGYPPRPPADSQRTHAIVALVISLVLAMSCYVSLGGIAGAILAGIALGKADTDPPGARSLLKWCWISIGINVVLLVGGIATIIIIGVTNS</sequence>
<evidence type="ECO:0000313" key="4">
    <source>
        <dbReference type="Proteomes" id="UP001595891"/>
    </source>
</evidence>
<gene>
    <name evidence="3" type="ORF">ACFO8L_38970</name>
</gene>
<dbReference type="RefSeq" id="WP_262847907.1">
    <property type="nucleotide sequence ID" value="NZ_JANZYP010000068.1"/>
</dbReference>
<evidence type="ECO:0000256" key="2">
    <source>
        <dbReference type="SAM" id="Phobius"/>
    </source>
</evidence>
<feature type="compositionally biased region" description="Low complexity" evidence="1">
    <location>
        <begin position="80"/>
        <end position="98"/>
    </location>
</feature>
<evidence type="ECO:0008006" key="5">
    <source>
        <dbReference type="Google" id="ProtNLM"/>
    </source>
</evidence>
<feature type="compositionally biased region" description="Gly residues" evidence="1">
    <location>
        <begin position="125"/>
        <end position="138"/>
    </location>
</feature>
<feature type="region of interest" description="Disordered" evidence="1">
    <location>
        <begin position="1"/>
        <end position="152"/>
    </location>
</feature>
<accession>A0ABV9ER20</accession>
<comment type="caution">
    <text evidence="3">The sequence shown here is derived from an EMBL/GenBank/DDBJ whole genome shotgun (WGS) entry which is preliminary data.</text>
</comment>
<keyword evidence="4" id="KW-1185">Reference proteome</keyword>
<feature type="transmembrane region" description="Helical" evidence="2">
    <location>
        <begin position="159"/>
        <end position="188"/>
    </location>
</feature>
<keyword evidence="2" id="KW-0812">Transmembrane</keyword>
<keyword evidence="2" id="KW-1133">Transmembrane helix</keyword>
<evidence type="ECO:0000313" key="3">
    <source>
        <dbReference type="EMBL" id="MFC4592125.1"/>
    </source>
</evidence>